<keyword evidence="2" id="KW-0121">Carboxypeptidase</keyword>
<evidence type="ECO:0000256" key="2">
    <source>
        <dbReference type="ARBA" id="ARBA00022645"/>
    </source>
</evidence>
<organism evidence="8 9">
    <name type="scientific">Colletotrichum noveboracense</name>
    <dbReference type="NCBI Taxonomy" id="2664923"/>
    <lineage>
        <taxon>Eukaryota</taxon>
        <taxon>Fungi</taxon>
        <taxon>Dikarya</taxon>
        <taxon>Ascomycota</taxon>
        <taxon>Pezizomycotina</taxon>
        <taxon>Sordariomycetes</taxon>
        <taxon>Hypocreomycetidae</taxon>
        <taxon>Glomerellales</taxon>
        <taxon>Glomerellaceae</taxon>
        <taxon>Colletotrichum</taxon>
        <taxon>Colletotrichum gloeosporioides species complex</taxon>
    </lineage>
</organism>
<evidence type="ECO:0000256" key="7">
    <source>
        <dbReference type="SAM" id="SignalP"/>
    </source>
</evidence>
<dbReference type="SUPFAM" id="SSF53474">
    <property type="entry name" value="alpha/beta-Hydrolases"/>
    <property type="match status" value="1"/>
</dbReference>
<protein>
    <recommendedName>
        <fullName evidence="10">Serine carboxypeptidase</fullName>
    </recommendedName>
</protein>
<gene>
    <name evidence="8" type="ORF">CGXH109_LOCUS71829</name>
</gene>
<keyword evidence="4 7" id="KW-0732">Signal</keyword>
<accession>A0A9W4WDC9</accession>
<evidence type="ECO:0000313" key="9">
    <source>
        <dbReference type="Proteomes" id="UP001152533"/>
    </source>
</evidence>
<dbReference type="InterPro" id="IPR029058">
    <property type="entry name" value="AB_hydrolase_fold"/>
</dbReference>
<proteinExistence type="inferred from homology"/>
<keyword evidence="3" id="KW-0645">Protease</keyword>
<dbReference type="InterPro" id="IPR001563">
    <property type="entry name" value="Peptidase_S10"/>
</dbReference>
<keyword evidence="5" id="KW-0378">Hydrolase</keyword>
<dbReference type="Gene3D" id="3.40.50.1820">
    <property type="entry name" value="alpha/beta hydrolase"/>
    <property type="match status" value="1"/>
</dbReference>
<evidence type="ECO:0008006" key="10">
    <source>
        <dbReference type="Google" id="ProtNLM"/>
    </source>
</evidence>
<sequence>MRKSFSVVAVATALIQSSLGQFPPTPEGVTVLKSKFDENITISYKEPNFCEETEGVKSYAGYIHLPPGTLEGVGQEQDYEINTFFWFFEAKEDPENAPLSIWMNGGPGSSSMPGLFNENGPCYINNDSNSTRPSEWSWNNHGMRTLNIFDSYAWLI</sequence>
<dbReference type="GO" id="GO:0004185">
    <property type="term" value="F:serine-type carboxypeptidase activity"/>
    <property type="evidence" value="ECO:0007669"/>
    <property type="project" value="InterPro"/>
</dbReference>
<evidence type="ECO:0000256" key="6">
    <source>
        <dbReference type="ARBA" id="ARBA00023180"/>
    </source>
</evidence>
<comment type="similarity">
    <text evidence="1">Belongs to the peptidase S10 family.</text>
</comment>
<feature type="signal peptide" evidence="7">
    <location>
        <begin position="1"/>
        <end position="20"/>
    </location>
</feature>
<keyword evidence="6" id="KW-0325">Glycoprotein</keyword>
<reference evidence="8" key="1">
    <citation type="submission" date="2022-08" db="EMBL/GenBank/DDBJ databases">
        <authorList>
            <person name="Giroux E."/>
            <person name="Giroux E."/>
        </authorList>
    </citation>
    <scope>NUCLEOTIDE SEQUENCE</scope>
    <source>
        <strain evidence="8">H1091258</strain>
    </source>
</reference>
<dbReference type="Pfam" id="PF00450">
    <property type="entry name" value="Peptidase_S10"/>
    <property type="match status" value="1"/>
</dbReference>
<dbReference type="EMBL" id="CAMGZC010000505">
    <property type="protein sequence ID" value="CAI0648059.1"/>
    <property type="molecule type" value="Genomic_DNA"/>
</dbReference>
<dbReference type="PANTHER" id="PTHR11802">
    <property type="entry name" value="SERINE PROTEASE FAMILY S10 SERINE CARBOXYPEPTIDASE"/>
    <property type="match status" value="1"/>
</dbReference>
<evidence type="ECO:0000313" key="8">
    <source>
        <dbReference type="EMBL" id="CAI0648059.1"/>
    </source>
</evidence>
<dbReference type="GO" id="GO:0006508">
    <property type="term" value="P:proteolysis"/>
    <property type="evidence" value="ECO:0007669"/>
    <property type="project" value="UniProtKB-KW"/>
</dbReference>
<name>A0A9W4WDC9_9PEZI</name>
<feature type="chain" id="PRO_5040741406" description="Serine carboxypeptidase" evidence="7">
    <location>
        <begin position="21"/>
        <end position="156"/>
    </location>
</feature>
<keyword evidence="9" id="KW-1185">Reference proteome</keyword>
<dbReference type="PANTHER" id="PTHR11802:SF189">
    <property type="entry name" value="CARBOXYPEPTIDASE"/>
    <property type="match status" value="1"/>
</dbReference>
<evidence type="ECO:0000256" key="1">
    <source>
        <dbReference type="ARBA" id="ARBA00009431"/>
    </source>
</evidence>
<evidence type="ECO:0000256" key="5">
    <source>
        <dbReference type="ARBA" id="ARBA00022801"/>
    </source>
</evidence>
<dbReference type="GO" id="GO:0000324">
    <property type="term" value="C:fungal-type vacuole"/>
    <property type="evidence" value="ECO:0007669"/>
    <property type="project" value="TreeGrafter"/>
</dbReference>
<comment type="caution">
    <text evidence="8">The sequence shown here is derived from an EMBL/GenBank/DDBJ whole genome shotgun (WGS) entry which is preliminary data.</text>
</comment>
<evidence type="ECO:0000256" key="3">
    <source>
        <dbReference type="ARBA" id="ARBA00022670"/>
    </source>
</evidence>
<dbReference type="Proteomes" id="UP001152533">
    <property type="component" value="Unassembled WGS sequence"/>
</dbReference>
<dbReference type="AlphaFoldDB" id="A0A9W4WDC9"/>
<evidence type="ECO:0000256" key="4">
    <source>
        <dbReference type="ARBA" id="ARBA00022729"/>
    </source>
</evidence>